<reference evidence="1" key="2">
    <citation type="journal article" date="2015" name="Data Brief">
        <title>Shoot transcriptome of the giant reed, Arundo donax.</title>
        <authorList>
            <person name="Barrero R.A."/>
            <person name="Guerrero F.D."/>
            <person name="Moolhuijzen P."/>
            <person name="Goolsby J.A."/>
            <person name="Tidwell J."/>
            <person name="Bellgard S.E."/>
            <person name="Bellgard M.I."/>
        </authorList>
    </citation>
    <scope>NUCLEOTIDE SEQUENCE</scope>
    <source>
        <tissue evidence="1">Shoot tissue taken approximately 20 cm above the soil surface</tissue>
    </source>
</reference>
<name>A0A0A9A9R3_ARUDO</name>
<sequence length="26" mass="2716">MSADRSLGIGCWSLGNRDYSDPGSGN</sequence>
<reference evidence="1" key="1">
    <citation type="submission" date="2014-09" db="EMBL/GenBank/DDBJ databases">
        <authorList>
            <person name="Magalhaes I.L.F."/>
            <person name="Oliveira U."/>
            <person name="Santos F.R."/>
            <person name="Vidigal T.H.D.A."/>
            <person name="Brescovit A.D."/>
            <person name="Santos A.J."/>
        </authorList>
    </citation>
    <scope>NUCLEOTIDE SEQUENCE</scope>
    <source>
        <tissue evidence="1">Shoot tissue taken approximately 20 cm above the soil surface</tissue>
    </source>
</reference>
<proteinExistence type="predicted"/>
<protein>
    <submittedName>
        <fullName evidence="1">Uncharacterized protein</fullName>
    </submittedName>
</protein>
<accession>A0A0A9A9R3</accession>
<dbReference type="AlphaFoldDB" id="A0A0A9A9R3"/>
<organism evidence="1">
    <name type="scientific">Arundo donax</name>
    <name type="common">Giant reed</name>
    <name type="synonym">Donax arundinaceus</name>
    <dbReference type="NCBI Taxonomy" id="35708"/>
    <lineage>
        <taxon>Eukaryota</taxon>
        <taxon>Viridiplantae</taxon>
        <taxon>Streptophyta</taxon>
        <taxon>Embryophyta</taxon>
        <taxon>Tracheophyta</taxon>
        <taxon>Spermatophyta</taxon>
        <taxon>Magnoliopsida</taxon>
        <taxon>Liliopsida</taxon>
        <taxon>Poales</taxon>
        <taxon>Poaceae</taxon>
        <taxon>PACMAD clade</taxon>
        <taxon>Arundinoideae</taxon>
        <taxon>Arundineae</taxon>
        <taxon>Arundo</taxon>
    </lineage>
</organism>
<evidence type="ECO:0000313" key="1">
    <source>
        <dbReference type="EMBL" id="JAD45730.1"/>
    </source>
</evidence>
<dbReference type="EMBL" id="GBRH01252165">
    <property type="protein sequence ID" value="JAD45730.1"/>
    <property type="molecule type" value="Transcribed_RNA"/>
</dbReference>